<keyword evidence="4" id="KW-0808">Transferase</keyword>
<dbReference type="InterPro" id="IPR000687">
    <property type="entry name" value="RIO_kinase"/>
</dbReference>
<comment type="catalytic activity">
    <reaction evidence="11">
        <text>L-seryl-[protein] + ATP = O-phospho-L-seryl-[protein] + ADP + H(+)</text>
        <dbReference type="Rhea" id="RHEA:17989"/>
        <dbReference type="Rhea" id="RHEA-COMP:9863"/>
        <dbReference type="Rhea" id="RHEA-COMP:11604"/>
        <dbReference type="ChEBI" id="CHEBI:15378"/>
        <dbReference type="ChEBI" id="CHEBI:29999"/>
        <dbReference type="ChEBI" id="CHEBI:30616"/>
        <dbReference type="ChEBI" id="CHEBI:83421"/>
        <dbReference type="ChEBI" id="CHEBI:456216"/>
        <dbReference type="EC" id="2.7.11.1"/>
    </reaction>
</comment>
<evidence type="ECO:0000256" key="7">
    <source>
        <dbReference type="ARBA" id="ARBA00022777"/>
    </source>
</evidence>
<dbReference type="PANTHER" id="PTHR45723">
    <property type="entry name" value="SERINE/THREONINE-PROTEIN KINASE RIO1"/>
    <property type="match status" value="1"/>
</dbReference>
<evidence type="ECO:0000256" key="9">
    <source>
        <dbReference type="ARBA" id="ARBA00022842"/>
    </source>
</evidence>
<feature type="compositionally biased region" description="Basic residues" evidence="12">
    <location>
        <begin position="774"/>
        <end position="789"/>
    </location>
</feature>
<keyword evidence="6" id="KW-0547">Nucleotide-binding</keyword>
<dbReference type="SMART" id="SM00090">
    <property type="entry name" value="RIO"/>
    <property type="match status" value="1"/>
</dbReference>
<dbReference type="Pfam" id="PF01163">
    <property type="entry name" value="RIO1"/>
    <property type="match status" value="1"/>
</dbReference>
<evidence type="ECO:0000256" key="5">
    <source>
        <dbReference type="ARBA" id="ARBA00022723"/>
    </source>
</evidence>
<dbReference type="RefSeq" id="XP_018024742.1">
    <property type="nucleotide sequence ID" value="XM_018169253.1"/>
</dbReference>
<dbReference type="Proteomes" id="UP000694843">
    <property type="component" value="Unplaced"/>
</dbReference>
<evidence type="ECO:0000313" key="15">
    <source>
        <dbReference type="RefSeq" id="XP_018024742.1"/>
    </source>
</evidence>
<evidence type="ECO:0000256" key="2">
    <source>
        <dbReference type="ARBA" id="ARBA00012513"/>
    </source>
</evidence>
<sequence length="789" mass="86707">MAFCGETVLPGESTIIAGSNCSTATCSLGSDVPSPPKLAWGGAGMVPIQASSSKENPSSWAPTEKSKSRATFSFIQSEDLAEKLELEETEKLMRNQAIHYYKLTSGVQPEAGISSSGCTSNSLSTSPNTLLSSHDTSASVIVPSACAVDGDSTANDHMLAQMLQYEFDLEHDMNIERTQRHANKNSKLSISYNKYKLLPSFASENIDNFRKEDDPIDEIEVGELEEPVIPSCGYVEHYGKLITKHDSVINSRKNAKKMLSHLPLDVNTGDAGGFAISMSNKVYNQLRESLHADTRRKQRVHDKAEKGTVGAHMDEGTSVTLLALVNSEQLEELGGVISSGKEAIVYHAIGGRRKSDIPSSACHSVKNIKLWVEKEYRNLCRASTAGVPCPVPIVVRHNLLVMSLIGDPDLPAPQLRNVQLSAANWQLAYEQTIQIVEVLVNKCRLVHADLSEYNLLYYQGTVYVIDFAQAVDLAHPRALSYLYRDLCNVANFFRRRGVAGVQTGLELLESITKLDIRRSAFMTNTEQVSAREHELDMWRGSDCYDDAVYEFLWSASQQRLNPKNHDEPGSSLPENLLNLKLEQTGTDLQGPWVTRKTDASVIGMKSQKKKKRNRKNSSSKGADKSPGAEESSPRSLDDEDSSGFCVIDSSDCTEGASSKSSAQKNDDQLRGHQRVRFNVSDTDAVDTEDYNADADTDDFDPDTDTDVNVTDHDGDTEGYCGDADDTDNYASDLNDFKMVHSVNSKAKNVSDKDDSSDQQQASLPSKSSLLDKRNIKKKNKKAKGKSGNN</sequence>
<evidence type="ECO:0000256" key="11">
    <source>
        <dbReference type="ARBA" id="ARBA00048679"/>
    </source>
</evidence>
<keyword evidence="8" id="KW-0067">ATP-binding</keyword>
<dbReference type="GO" id="GO:0004674">
    <property type="term" value="F:protein serine/threonine kinase activity"/>
    <property type="evidence" value="ECO:0007669"/>
    <property type="project" value="UniProtKB-KW"/>
</dbReference>
<dbReference type="CDD" id="cd05145">
    <property type="entry name" value="RIO1_like"/>
    <property type="match status" value="1"/>
</dbReference>
<feature type="compositionally biased region" description="Basic and acidic residues" evidence="12">
    <location>
        <begin position="621"/>
        <end position="636"/>
    </location>
</feature>
<dbReference type="EC" id="2.7.11.1" evidence="2"/>
<keyword evidence="5" id="KW-0479">Metal-binding</keyword>
<evidence type="ECO:0000256" key="6">
    <source>
        <dbReference type="ARBA" id="ARBA00022741"/>
    </source>
</evidence>
<dbReference type="SUPFAM" id="SSF56112">
    <property type="entry name" value="Protein kinase-like (PK-like)"/>
    <property type="match status" value="1"/>
</dbReference>
<dbReference type="AlphaFoldDB" id="A0A8B7PGP7"/>
<dbReference type="GO" id="GO:0046872">
    <property type="term" value="F:metal ion binding"/>
    <property type="evidence" value="ECO:0007669"/>
    <property type="project" value="UniProtKB-KW"/>
</dbReference>
<keyword evidence="14" id="KW-1185">Reference proteome</keyword>
<evidence type="ECO:0000313" key="14">
    <source>
        <dbReference type="Proteomes" id="UP000694843"/>
    </source>
</evidence>
<dbReference type="OrthoDB" id="205248at2759"/>
<dbReference type="GO" id="GO:0005524">
    <property type="term" value="F:ATP binding"/>
    <property type="evidence" value="ECO:0007669"/>
    <property type="project" value="UniProtKB-KW"/>
</dbReference>
<dbReference type="Gene3D" id="1.10.510.10">
    <property type="entry name" value="Transferase(Phosphotransferase) domain 1"/>
    <property type="match status" value="1"/>
</dbReference>
<dbReference type="InterPro" id="IPR018935">
    <property type="entry name" value="RIO_kinase_CS"/>
</dbReference>
<keyword evidence="3" id="KW-0723">Serine/threonine-protein kinase</keyword>
<proteinExistence type="inferred from homology"/>
<gene>
    <name evidence="15" type="primary">LOC108680436</name>
</gene>
<feature type="region of interest" description="Disordered" evidence="12">
    <location>
        <begin position="744"/>
        <end position="789"/>
    </location>
</feature>
<evidence type="ECO:0000256" key="8">
    <source>
        <dbReference type="ARBA" id="ARBA00022840"/>
    </source>
</evidence>
<evidence type="ECO:0000256" key="12">
    <source>
        <dbReference type="SAM" id="MobiDB-lite"/>
    </source>
</evidence>
<name>A0A8B7PGP7_HYAAZ</name>
<comment type="similarity">
    <text evidence="1">Belongs to the protein kinase superfamily. RIO-type Ser/Thr kinase family.</text>
</comment>
<accession>A0A8B7PGP7</accession>
<dbReference type="KEGG" id="hazt:108680436"/>
<evidence type="ECO:0000259" key="13">
    <source>
        <dbReference type="SMART" id="SM00090"/>
    </source>
</evidence>
<organism evidence="14 15">
    <name type="scientific">Hyalella azteca</name>
    <name type="common">Amphipod</name>
    <dbReference type="NCBI Taxonomy" id="294128"/>
    <lineage>
        <taxon>Eukaryota</taxon>
        <taxon>Metazoa</taxon>
        <taxon>Ecdysozoa</taxon>
        <taxon>Arthropoda</taxon>
        <taxon>Crustacea</taxon>
        <taxon>Multicrustacea</taxon>
        <taxon>Malacostraca</taxon>
        <taxon>Eumalacostraca</taxon>
        <taxon>Peracarida</taxon>
        <taxon>Amphipoda</taxon>
        <taxon>Senticaudata</taxon>
        <taxon>Talitrida</taxon>
        <taxon>Talitroidea</taxon>
        <taxon>Hyalellidae</taxon>
        <taxon>Hyalella</taxon>
    </lineage>
</organism>
<keyword evidence="7" id="KW-0418">Kinase</keyword>
<evidence type="ECO:0000256" key="10">
    <source>
        <dbReference type="ARBA" id="ARBA00047899"/>
    </source>
</evidence>
<feature type="compositionally biased region" description="Acidic residues" evidence="12">
    <location>
        <begin position="683"/>
        <end position="705"/>
    </location>
</feature>
<feature type="domain" description="RIO kinase" evidence="13">
    <location>
        <begin position="302"/>
        <end position="513"/>
    </location>
</feature>
<protein>
    <recommendedName>
        <fullName evidence="2">non-specific serine/threonine protein kinase</fullName>
        <ecNumber evidence="2">2.7.11.1</ecNumber>
    </recommendedName>
</protein>
<dbReference type="Gene3D" id="3.30.200.20">
    <property type="entry name" value="Phosphorylase Kinase, domain 1"/>
    <property type="match status" value="1"/>
</dbReference>
<comment type="catalytic activity">
    <reaction evidence="10">
        <text>L-threonyl-[protein] + ATP = O-phospho-L-threonyl-[protein] + ADP + H(+)</text>
        <dbReference type="Rhea" id="RHEA:46608"/>
        <dbReference type="Rhea" id="RHEA-COMP:11060"/>
        <dbReference type="Rhea" id="RHEA-COMP:11605"/>
        <dbReference type="ChEBI" id="CHEBI:15378"/>
        <dbReference type="ChEBI" id="CHEBI:30013"/>
        <dbReference type="ChEBI" id="CHEBI:30616"/>
        <dbReference type="ChEBI" id="CHEBI:61977"/>
        <dbReference type="ChEBI" id="CHEBI:456216"/>
        <dbReference type="EC" id="2.7.11.1"/>
    </reaction>
</comment>
<feature type="compositionally biased region" description="Basic residues" evidence="12">
    <location>
        <begin position="606"/>
        <end position="617"/>
    </location>
</feature>
<keyword evidence="9" id="KW-0460">Magnesium</keyword>
<dbReference type="PROSITE" id="PS01245">
    <property type="entry name" value="RIO1"/>
    <property type="match status" value="1"/>
</dbReference>
<evidence type="ECO:0000256" key="4">
    <source>
        <dbReference type="ARBA" id="ARBA00022679"/>
    </source>
</evidence>
<feature type="region of interest" description="Disordered" evidence="12">
    <location>
        <begin position="588"/>
        <end position="726"/>
    </location>
</feature>
<feature type="compositionally biased region" description="Polar residues" evidence="12">
    <location>
        <begin position="650"/>
        <end position="663"/>
    </location>
</feature>
<evidence type="ECO:0000256" key="3">
    <source>
        <dbReference type="ARBA" id="ARBA00022527"/>
    </source>
</evidence>
<evidence type="ECO:0000256" key="1">
    <source>
        <dbReference type="ARBA" id="ARBA00009196"/>
    </source>
</evidence>
<dbReference type="InterPro" id="IPR018934">
    <property type="entry name" value="RIO_dom"/>
</dbReference>
<dbReference type="InterPro" id="IPR011009">
    <property type="entry name" value="Kinase-like_dom_sf"/>
</dbReference>
<dbReference type="GeneID" id="108680436"/>
<dbReference type="InterPro" id="IPR051272">
    <property type="entry name" value="RIO-type_Ser/Thr_kinase"/>
</dbReference>
<reference evidence="15" key="1">
    <citation type="submission" date="2025-08" db="UniProtKB">
        <authorList>
            <consortium name="RefSeq"/>
        </authorList>
    </citation>
    <scope>IDENTIFICATION</scope>
    <source>
        <tissue evidence="15">Whole organism</tissue>
    </source>
</reference>